<dbReference type="KEGG" id="bsed:DN745_08605"/>
<dbReference type="Gene3D" id="3.40.50.410">
    <property type="entry name" value="von Willebrand factor, type A domain"/>
    <property type="match status" value="1"/>
</dbReference>
<feature type="domain" description="DUF58" evidence="1">
    <location>
        <begin position="42"/>
        <end position="252"/>
    </location>
</feature>
<dbReference type="EMBL" id="CP030032">
    <property type="protein sequence ID" value="AWV89392.1"/>
    <property type="molecule type" value="Genomic_DNA"/>
</dbReference>
<evidence type="ECO:0000259" key="1">
    <source>
        <dbReference type="Pfam" id="PF01882"/>
    </source>
</evidence>
<dbReference type="InterPro" id="IPR002881">
    <property type="entry name" value="DUF58"/>
</dbReference>
<keyword evidence="3" id="KW-1185">Reference proteome</keyword>
<dbReference type="PANTHER" id="PTHR33608">
    <property type="entry name" value="BLL2464 PROTEIN"/>
    <property type="match status" value="1"/>
</dbReference>
<dbReference type="Proteomes" id="UP000249799">
    <property type="component" value="Chromosome"/>
</dbReference>
<sequence length="291" mass="33583">MLRKELIKAVKHLELVARRAVNDQLAGQYQSVFKGRGMDFTDVREYQPGDDIRVIDWNVSARTGDMHIKQFVEERELTVLLLVDASASQTFGTVNRSKQETSAELAALIAFSAIKNNDRVGLFIFTDEMETFLPPKKGRKHVLRVITEILDFKPKSRGTDLAAALEYMSRITRKRALVFAISDFQDENFEMSLNIANRRHEVIPVLVEDPMEFELPDMGLAPFQDPETGEVFMADTSSKKVRENFRIAALRRHNKLLHTFRKNKIDHIAIRTDKSHIEPLVKYFRTRAKRH</sequence>
<evidence type="ECO:0000313" key="3">
    <source>
        <dbReference type="Proteomes" id="UP000249799"/>
    </source>
</evidence>
<reference evidence="2 3" key="1">
    <citation type="submission" date="2018-06" db="EMBL/GenBank/DDBJ databases">
        <title>Lujinxingia sediminis gen. nov. sp. nov., a new facultative anaerobic member of the class Deltaproteobacteria, and proposal of Lujinxingaceae fam. nov.</title>
        <authorList>
            <person name="Guo L.-Y."/>
            <person name="Li C.-M."/>
            <person name="Wang S."/>
            <person name="Du Z.-J."/>
        </authorList>
    </citation>
    <scope>NUCLEOTIDE SEQUENCE [LARGE SCALE GENOMIC DNA]</scope>
    <source>
        <strain evidence="2 3">FA350</strain>
    </source>
</reference>
<accession>A0A2Z4FKB5</accession>
<name>A0A2Z4FKB5_9DELT</name>
<dbReference type="RefSeq" id="WP_111333875.1">
    <property type="nucleotide sequence ID" value="NZ_CP030032.1"/>
</dbReference>
<organism evidence="2 3">
    <name type="scientific">Bradymonas sediminis</name>
    <dbReference type="NCBI Taxonomy" id="1548548"/>
    <lineage>
        <taxon>Bacteria</taxon>
        <taxon>Deltaproteobacteria</taxon>
        <taxon>Bradymonadales</taxon>
        <taxon>Bradymonadaceae</taxon>
        <taxon>Bradymonas</taxon>
    </lineage>
</organism>
<dbReference type="AlphaFoldDB" id="A0A2Z4FKB5"/>
<dbReference type="InterPro" id="IPR036465">
    <property type="entry name" value="vWFA_dom_sf"/>
</dbReference>
<protein>
    <submittedName>
        <fullName evidence="2">DUF58 domain-containing protein</fullName>
    </submittedName>
</protein>
<dbReference type="OrthoDB" id="9776116at2"/>
<dbReference type="SUPFAM" id="SSF53300">
    <property type="entry name" value="vWA-like"/>
    <property type="match status" value="1"/>
</dbReference>
<dbReference type="PANTHER" id="PTHR33608:SF6">
    <property type="entry name" value="BLL2464 PROTEIN"/>
    <property type="match status" value="1"/>
</dbReference>
<dbReference type="Pfam" id="PF01882">
    <property type="entry name" value="DUF58"/>
    <property type="match status" value="1"/>
</dbReference>
<gene>
    <name evidence="2" type="ORF">DN745_08605</name>
</gene>
<proteinExistence type="predicted"/>
<evidence type="ECO:0000313" key="2">
    <source>
        <dbReference type="EMBL" id="AWV89392.1"/>
    </source>
</evidence>